<dbReference type="InterPro" id="IPR022398">
    <property type="entry name" value="Peptidase_S8_His-AS"/>
</dbReference>
<dbReference type="PROSITE" id="PS00137">
    <property type="entry name" value="SUBTILASE_HIS"/>
    <property type="match status" value="1"/>
</dbReference>
<feature type="active site" description="Charge relay system" evidence="5">
    <location>
        <position position="452"/>
    </location>
</feature>
<dbReference type="EMBL" id="JBIGIA010000024">
    <property type="protein sequence ID" value="MFG6459527.1"/>
    <property type="molecule type" value="Genomic_DNA"/>
</dbReference>
<name>A0ABW7GCE2_9BURK</name>
<keyword evidence="4 5" id="KW-0720">Serine protease</keyword>
<proteinExistence type="inferred from homology"/>
<dbReference type="InterPro" id="IPR036852">
    <property type="entry name" value="Peptidase_S8/S53_dom_sf"/>
</dbReference>
<dbReference type="InterPro" id="IPR014756">
    <property type="entry name" value="Ig_E-set"/>
</dbReference>
<keyword evidence="3 5" id="KW-0378">Hydrolase</keyword>
<evidence type="ECO:0000256" key="1">
    <source>
        <dbReference type="ARBA" id="ARBA00011073"/>
    </source>
</evidence>
<dbReference type="Gene3D" id="3.40.50.200">
    <property type="entry name" value="Peptidase S8/S53 domain"/>
    <property type="match status" value="1"/>
</dbReference>
<comment type="caution">
    <text evidence="8">The sequence shown here is derived from an EMBL/GenBank/DDBJ whole genome shotgun (WGS) entry which is preliminary data.</text>
</comment>
<evidence type="ECO:0000256" key="3">
    <source>
        <dbReference type="ARBA" id="ARBA00022801"/>
    </source>
</evidence>
<evidence type="ECO:0000259" key="7">
    <source>
        <dbReference type="Pfam" id="PF00082"/>
    </source>
</evidence>
<evidence type="ECO:0000313" key="8">
    <source>
        <dbReference type="EMBL" id="MFG6459527.1"/>
    </source>
</evidence>
<dbReference type="NCBIfam" id="NF038119">
    <property type="entry name" value="PEP_CTERM_MHFG"/>
    <property type="match status" value="1"/>
</dbReference>
<evidence type="ECO:0000313" key="9">
    <source>
        <dbReference type="Proteomes" id="UP001606305"/>
    </source>
</evidence>
<dbReference type="InterPro" id="IPR015500">
    <property type="entry name" value="Peptidase_S8_subtilisin-rel"/>
</dbReference>
<keyword evidence="2 5" id="KW-0645">Protease</keyword>
<protein>
    <submittedName>
        <fullName evidence="8">MHFG family PEP-CTERM protein</fullName>
    </submittedName>
</protein>
<evidence type="ECO:0000256" key="4">
    <source>
        <dbReference type="ARBA" id="ARBA00022825"/>
    </source>
</evidence>
<evidence type="ECO:0000256" key="2">
    <source>
        <dbReference type="ARBA" id="ARBA00022670"/>
    </source>
</evidence>
<organism evidence="8 9">
    <name type="scientific">Pelomonas nitida</name>
    <dbReference type="NCBI Taxonomy" id="3299027"/>
    <lineage>
        <taxon>Bacteria</taxon>
        <taxon>Pseudomonadati</taxon>
        <taxon>Pseudomonadota</taxon>
        <taxon>Betaproteobacteria</taxon>
        <taxon>Burkholderiales</taxon>
        <taxon>Sphaerotilaceae</taxon>
        <taxon>Roseateles</taxon>
    </lineage>
</organism>
<dbReference type="Gene3D" id="2.60.40.10">
    <property type="entry name" value="Immunoglobulins"/>
    <property type="match status" value="2"/>
</dbReference>
<comment type="similarity">
    <text evidence="1 5 6">Belongs to the peptidase S8 family.</text>
</comment>
<reference evidence="8 9" key="1">
    <citation type="submission" date="2024-09" db="EMBL/GenBank/DDBJ databases">
        <title>Novel species of the genus Pelomonas and Roseateles isolated from streams.</title>
        <authorList>
            <person name="Lu H."/>
        </authorList>
    </citation>
    <scope>NUCLEOTIDE SEQUENCE [LARGE SCALE GENOMIC DNA]</scope>
    <source>
        <strain evidence="8 9">BYS96W</strain>
    </source>
</reference>
<feature type="active site" description="Charge relay system" evidence="5">
    <location>
        <position position="300"/>
    </location>
</feature>
<dbReference type="PROSITE" id="PS00136">
    <property type="entry name" value="SUBTILASE_ASP"/>
    <property type="match status" value="1"/>
</dbReference>
<dbReference type="InterPro" id="IPR000209">
    <property type="entry name" value="Peptidase_S8/S53_dom"/>
</dbReference>
<dbReference type="PANTHER" id="PTHR43806">
    <property type="entry name" value="PEPTIDASE S8"/>
    <property type="match status" value="1"/>
</dbReference>
<feature type="active site" description="Charge relay system" evidence="5">
    <location>
        <position position="267"/>
    </location>
</feature>
<dbReference type="InterPro" id="IPR050131">
    <property type="entry name" value="Peptidase_S8_subtilisin-like"/>
</dbReference>
<dbReference type="InterPro" id="IPR017315">
    <property type="entry name" value="Pep_S8A_subtilisin_pbac-2"/>
</dbReference>
<dbReference type="Pfam" id="PF17957">
    <property type="entry name" value="Big_7"/>
    <property type="match status" value="2"/>
</dbReference>
<dbReference type="InterPro" id="IPR023827">
    <property type="entry name" value="Peptidase_S8_Asp-AS"/>
</dbReference>
<dbReference type="PIRSF" id="PIRSF037901">
    <property type="entry name" value="Subtilisin_rel_Nmul_A1891"/>
    <property type="match status" value="1"/>
</dbReference>
<accession>A0ABW7GCE2</accession>
<keyword evidence="9" id="KW-1185">Reference proteome</keyword>
<dbReference type="PROSITE" id="PS51892">
    <property type="entry name" value="SUBTILASE"/>
    <property type="match status" value="1"/>
</dbReference>
<dbReference type="InterPro" id="IPR023828">
    <property type="entry name" value="Peptidase_S8_Ser-AS"/>
</dbReference>
<feature type="domain" description="Peptidase S8/S53" evidence="7">
    <location>
        <begin position="258"/>
        <end position="500"/>
    </location>
</feature>
<dbReference type="Proteomes" id="UP001606305">
    <property type="component" value="Unassembled WGS sequence"/>
</dbReference>
<dbReference type="SUPFAM" id="SSF52743">
    <property type="entry name" value="Subtilisin-like"/>
    <property type="match status" value="1"/>
</dbReference>
<evidence type="ECO:0000256" key="5">
    <source>
        <dbReference type="PROSITE-ProRule" id="PRU01240"/>
    </source>
</evidence>
<dbReference type="Pfam" id="PF00082">
    <property type="entry name" value="Peptidase_S8"/>
    <property type="match status" value="1"/>
</dbReference>
<dbReference type="PRINTS" id="PR00723">
    <property type="entry name" value="SUBTILISIN"/>
</dbReference>
<dbReference type="PROSITE" id="PS00138">
    <property type="entry name" value="SUBTILASE_SER"/>
    <property type="match status" value="1"/>
</dbReference>
<gene>
    <name evidence="8" type="ORF">ACG00X_22060</name>
</gene>
<dbReference type="SUPFAM" id="SSF81296">
    <property type="entry name" value="E set domains"/>
    <property type="match status" value="1"/>
</dbReference>
<evidence type="ECO:0000256" key="6">
    <source>
        <dbReference type="RuleBase" id="RU003355"/>
    </source>
</evidence>
<dbReference type="InterPro" id="IPR013783">
    <property type="entry name" value="Ig-like_fold"/>
</dbReference>
<dbReference type="PANTHER" id="PTHR43806:SF11">
    <property type="entry name" value="CEREVISIN-RELATED"/>
    <property type="match status" value="1"/>
</dbReference>
<sequence>MTALAVIALSAALAPPASCEWQRGKPAAHHGDLGVQVERIEDMAPARRAALARKVRTLRFDDTVVIARDGITGHQAYESTLRDMRLGRQLCATVARSSWAQDDTERALVFCEQDDCVLVTTWGRHLARVRPLPTDPVGLAIAELARTPTGAGPQSVWAPRRVLVGARAGLNAKEVAKIASVHGGTSRRVGPPDVYVLDLPATASEKAVAVTLARHPQLKFAELDQLVIPAMAPNDPYVGSEWHLPKLGLPSAWDTAQGAGVTIAILDTGVDGTHPDLSTRMVPGWNFYDNNNNTADVHGHGTAVAGAAAATTNNGTGVAGTAGQSSIMPVRIADANAYAYWSTVAQGVTWASDMGARVANISYVGVAGSATVQSAAQYMRSRGGLVVVSAGNNGIDEGLTPTTTMTVVSATDATDTKTSWSSYGSFVTIAAPGLDIWTTTRGGGYQAWWGTSLASPVVAGIVGLMMSARPAMSNAQIESLLYGTALDLGTTGRDSYYGWGRVNASAAVQAAASSALTDTQAPSASIGAPASGSTVSGLLSVNVTASDNVGVTRVELKLNGVVIASDTSSPYSFSVDTTQLANGSASLVAVAYDAAGNAGSSSAVSVTVSNTVALAPDTTPPVVGISAPANGVSVSGNVTVNVAASDNAGTSGLKLQLRINGSQVASSNGATLTYKWNTTKLASGTYTLEARAVDAQGNTSSSVATVRR</sequence>
<dbReference type="RefSeq" id="WP_394491618.1">
    <property type="nucleotide sequence ID" value="NZ_JBIGIA010000024.1"/>
</dbReference>